<dbReference type="EMBL" id="JAROAV010000028">
    <property type="protein sequence ID" value="MDF8264694.1"/>
    <property type="molecule type" value="Genomic_DNA"/>
</dbReference>
<keyword evidence="1" id="KW-0472">Membrane</keyword>
<dbReference type="PANTHER" id="PTHR36832">
    <property type="entry name" value="SLR1174 PROTEIN-RELATED"/>
    <property type="match status" value="1"/>
</dbReference>
<feature type="transmembrane region" description="Helical" evidence="1">
    <location>
        <begin position="120"/>
        <end position="140"/>
    </location>
</feature>
<name>A0ABT6C6X4_9MICO</name>
<keyword evidence="1" id="KW-0812">Transmembrane</keyword>
<proteinExistence type="predicted"/>
<protein>
    <submittedName>
        <fullName evidence="2">ABC-2 family transporter protein</fullName>
    </submittedName>
</protein>
<reference evidence="2 3" key="1">
    <citation type="submission" date="2023-03" db="EMBL/GenBank/DDBJ databases">
        <title>YIM 133296 draft genome.</title>
        <authorList>
            <person name="Xiong L."/>
        </authorList>
    </citation>
    <scope>NUCLEOTIDE SEQUENCE [LARGE SCALE GENOMIC DNA]</scope>
    <source>
        <strain evidence="2 3">YIM 133296</strain>
    </source>
</reference>
<feature type="transmembrane region" description="Helical" evidence="1">
    <location>
        <begin position="182"/>
        <end position="209"/>
    </location>
</feature>
<feature type="transmembrane region" description="Helical" evidence="1">
    <location>
        <begin position="146"/>
        <end position="175"/>
    </location>
</feature>
<dbReference type="InterPro" id="IPR010390">
    <property type="entry name" value="ABC-2_transporter-like"/>
</dbReference>
<organism evidence="2 3">
    <name type="scientific">Luteipulveratus flavus</name>
    <dbReference type="NCBI Taxonomy" id="3031728"/>
    <lineage>
        <taxon>Bacteria</taxon>
        <taxon>Bacillati</taxon>
        <taxon>Actinomycetota</taxon>
        <taxon>Actinomycetes</taxon>
        <taxon>Micrococcales</taxon>
        <taxon>Dermacoccaceae</taxon>
        <taxon>Luteipulveratus</taxon>
    </lineage>
</organism>
<feature type="transmembrane region" description="Helical" evidence="1">
    <location>
        <begin position="229"/>
        <end position="255"/>
    </location>
</feature>
<evidence type="ECO:0000313" key="3">
    <source>
        <dbReference type="Proteomes" id="UP001528912"/>
    </source>
</evidence>
<evidence type="ECO:0000256" key="1">
    <source>
        <dbReference type="SAM" id="Phobius"/>
    </source>
</evidence>
<keyword evidence="1" id="KW-1133">Transmembrane helix</keyword>
<comment type="caution">
    <text evidence="2">The sequence shown here is derived from an EMBL/GenBank/DDBJ whole genome shotgun (WGS) entry which is preliminary data.</text>
</comment>
<gene>
    <name evidence="2" type="ORF">P4R38_10600</name>
</gene>
<feature type="transmembrane region" description="Helical" evidence="1">
    <location>
        <begin position="21"/>
        <end position="48"/>
    </location>
</feature>
<feature type="transmembrane region" description="Helical" evidence="1">
    <location>
        <begin position="60"/>
        <end position="80"/>
    </location>
</feature>
<dbReference type="Pfam" id="PF06182">
    <property type="entry name" value="ABC2_membrane_6"/>
    <property type="match status" value="1"/>
</dbReference>
<dbReference type="PANTHER" id="PTHR36832:SF2">
    <property type="entry name" value="INTEGRAL MEMBRANE PROTEIN"/>
    <property type="match status" value="1"/>
</dbReference>
<accession>A0ABT6C6X4</accession>
<sequence length="268" mass="28164">MRASLLPYWRLLRAGIREQSTYRLAALGGLVANATFGFLKVAVLFATVRAAGGDLNGYDLGAMSAYIWLSQGLLGSVNLHGRSDFAERIKDGSVAVDFLRPLDVQAASIVQEVGRSLWSLVPRGIPSVLIGGLVVGMTMPTSPGPYLLGAVSLLIGITIGAAVVYLVATAGFWMVETRGLQILYMVVSGFLAGLFVPIALFPGWLLVLAQATPFPSMMMYPIDILSGRVTGAAALGLTAAQLGWLAALGLAGHLLTRAGRHKLEVQGG</sequence>
<dbReference type="Proteomes" id="UP001528912">
    <property type="component" value="Unassembled WGS sequence"/>
</dbReference>
<keyword evidence="3" id="KW-1185">Reference proteome</keyword>
<dbReference type="RefSeq" id="WP_275237451.1">
    <property type="nucleotide sequence ID" value="NZ_JARFJC010000017.1"/>
</dbReference>
<evidence type="ECO:0000313" key="2">
    <source>
        <dbReference type="EMBL" id="MDF8264694.1"/>
    </source>
</evidence>